<keyword evidence="3" id="KW-1185">Reference proteome</keyword>
<dbReference type="Proteomes" id="UP001497527">
    <property type="component" value="Unassembled WGS sequence"/>
</dbReference>
<accession>A0ABM9P988</accession>
<name>A0ABM9P988_9FLAO</name>
<dbReference type="EMBL" id="CAXJIO010000010">
    <property type="protein sequence ID" value="CAL2102091.1"/>
    <property type="molecule type" value="Genomic_DNA"/>
</dbReference>
<sequence>MHIRKSTTNDLQKLMEIFHYAQRFLASLNIDQWQDGYPNEAQILNDIQNKESYVVENNEDEIIATYMLTTSNEPTYNKINGNWITSTDAVYGVIHRIAVGENCTQKGMGTTLISYCEEQLKQQNIESMRIDTHPDNLGMQHILKKLKYTYCGIIKVRNGATRLAFEKLL</sequence>
<dbReference type="Gene3D" id="3.40.630.30">
    <property type="match status" value="1"/>
</dbReference>
<comment type="caution">
    <text evidence="2">The sequence shown here is derived from an EMBL/GenBank/DDBJ whole genome shotgun (WGS) entry which is preliminary data.</text>
</comment>
<evidence type="ECO:0000313" key="3">
    <source>
        <dbReference type="Proteomes" id="UP001497527"/>
    </source>
</evidence>
<evidence type="ECO:0000259" key="1">
    <source>
        <dbReference type="PROSITE" id="PS51186"/>
    </source>
</evidence>
<organism evidence="2 3">
    <name type="scientific">Tenacibaculum polynesiense</name>
    <dbReference type="NCBI Taxonomy" id="3137857"/>
    <lineage>
        <taxon>Bacteria</taxon>
        <taxon>Pseudomonadati</taxon>
        <taxon>Bacteroidota</taxon>
        <taxon>Flavobacteriia</taxon>
        <taxon>Flavobacteriales</taxon>
        <taxon>Flavobacteriaceae</taxon>
        <taxon>Tenacibaculum</taxon>
    </lineage>
</organism>
<reference evidence="2 3" key="1">
    <citation type="submission" date="2024-05" db="EMBL/GenBank/DDBJ databases">
        <authorList>
            <person name="Duchaud E."/>
        </authorList>
    </citation>
    <scope>NUCLEOTIDE SEQUENCE [LARGE SCALE GENOMIC DNA]</scope>
    <source>
        <strain evidence="2">Ena-SAMPLE-TAB-13-05-2024-13:56:06:370-140308</strain>
    </source>
</reference>
<dbReference type="Pfam" id="PF00583">
    <property type="entry name" value="Acetyltransf_1"/>
    <property type="match status" value="1"/>
</dbReference>
<gene>
    <name evidence="2" type="ORF">T190423A01A_10654</name>
</gene>
<dbReference type="PROSITE" id="PS51186">
    <property type="entry name" value="GNAT"/>
    <property type="match status" value="1"/>
</dbReference>
<dbReference type="SUPFAM" id="SSF55729">
    <property type="entry name" value="Acyl-CoA N-acyltransferases (Nat)"/>
    <property type="match status" value="1"/>
</dbReference>
<protein>
    <submittedName>
        <fullName evidence="2">N-acetyltransferase domain-containing protein</fullName>
    </submittedName>
</protein>
<dbReference type="InterPro" id="IPR016181">
    <property type="entry name" value="Acyl_CoA_acyltransferase"/>
</dbReference>
<proteinExistence type="predicted"/>
<evidence type="ECO:0000313" key="2">
    <source>
        <dbReference type="EMBL" id="CAL2102091.1"/>
    </source>
</evidence>
<dbReference type="RefSeq" id="WP_348714498.1">
    <property type="nucleotide sequence ID" value="NZ_CAXJIO010000010.1"/>
</dbReference>
<feature type="domain" description="N-acetyltransferase" evidence="1">
    <location>
        <begin position="1"/>
        <end position="169"/>
    </location>
</feature>
<dbReference type="InterPro" id="IPR000182">
    <property type="entry name" value="GNAT_dom"/>
</dbReference>